<keyword evidence="2" id="KW-1185">Reference proteome</keyword>
<evidence type="ECO:0000313" key="2">
    <source>
        <dbReference type="Proteomes" id="UP000735302"/>
    </source>
</evidence>
<dbReference type="EMBL" id="BLXT01004001">
    <property type="protein sequence ID" value="GFO08827.1"/>
    <property type="molecule type" value="Genomic_DNA"/>
</dbReference>
<comment type="caution">
    <text evidence="1">The sequence shown here is derived from an EMBL/GenBank/DDBJ whole genome shotgun (WGS) entry which is preliminary data.</text>
</comment>
<dbReference type="AlphaFoldDB" id="A0AAV4ANI1"/>
<reference evidence="1 2" key="1">
    <citation type="journal article" date="2021" name="Elife">
        <title>Chloroplast acquisition without the gene transfer in kleptoplastic sea slugs, Plakobranchus ocellatus.</title>
        <authorList>
            <person name="Maeda T."/>
            <person name="Takahashi S."/>
            <person name="Yoshida T."/>
            <person name="Shimamura S."/>
            <person name="Takaki Y."/>
            <person name="Nagai Y."/>
            <person name="Toyoda A."/>
            <person name="Suzuki Y."/>
            <person name="Arimoto A."/>
            <person name="Ishii H."/>
            <person name="Satoh N."/>
            <person name="Nishiyama T."/>
            <person name="Hasebe M."/>
            <person name="Maruyama T."/>
            <person name="Minagawa J."/>
            <person name="Obokata J."/>
            <person name="Shigenobu S."/>
        </authorList>
    </citation>
    <scope>NUCLEOTIDE SEQUENCE [LARGE SCALE GENOMIC DNA]</scope>
</reference>
<sequence length="86" mass="9777">MGKAVCAICFHKPATRSQLDISGKIPVIRKLMLLEKGLEHLAITGKIEGKRSKSRQRMTFMERLKSWAIGKGSNNNFMRLAENKFE</sequence>
<organism evidence="1 2">
    <name type="scientific">Plakobranchus ocellatus</name>
    <dbReference type="NCBI Taxonomy" id="259542"/>
    <lineage>
        <taxon>Eukaryota</taxon>
        <taxon>Metazoa</taxon>
        <taxon>Spiralia</taxon>
        <taxon>Lophotrochozoa</taxon>
        <taxon>Mollusca</taxon>
        <taxon>Gastropoda</taxon>
        <taxon>Heterobranchia</taxon>
        <taxon>Euthyneura</taxon>
        <taxon>Panpulmonata</taxon>
        <taxon>Sacoglossa</taxon>
        <taxon>Placobranchoidea</taxon>
        <taxon>Plakobranchidae</taxon>
        <taxon>Plakobranchus</taxon>
    </lineage>
</organism>
<evidence type="ECO:0000313" key="1">
    <source>
        <dbReference type="EMBL" id="GFO08827.1"/>
    </source>
</evidence>
<proteinExistence type="predicted"/>
<accession>A0AAV4ANI1</accession>
<dbReference type="Proteomes" id="UP000735302">
    <property type="component" value="Unassembled WGS sequence"/>
</dbReference>
<protein>
    <submittedName>
        <fullName evidence="1">Uncharacterized protein</fullName>
    </submittedName>
</protein>
<gene>
    <name evidence="1" type="ORF">PoB_003533200</name>
</gene>
<name>A0AAV4ANI1_9GAST</name>